<comment type="pathway">
    <text evidence="6">Carbohydrate metabolism; D-ribose degradation; D-ribose 5-phosphate from beta-D-ribopyranose: step 1/2.</text>
</comment>
<dbReference type="InterPro" id="IPR023064">
    <property type="entry name" value="D-ribose_pyranase"/>
</dbReference>
<protein>
    <recommendedName>
        <fullName evidence="2 6">D-ribose pyranase</fullName>
        <ecNumber evidence="2 6">5.4.99.62</ecNumber>
    </recommendedName>
</protein>
<comment type="subunit">
    <text evidence="6">Homodecamer.</text>
</comment>
<dbReference type="GO" id="GO:0016872">
    <property type="term" value="F:intramolecular lyase activity"/>
    <property type="evidence" value="ECO:0007669"/>
    <property type="project" value="UniProtKB-UniRule"/>
</dbReference>
<dbReference type="Gene3D" id="3.40.1650.10">
    <property type="entry name" value="RbsD-like domain"/>
    <property type="match status" value="1"/>
</dbReference>
<feature type="binding site" evidence="6">
    <location>
        <position position="29"/>
    </location>
    <ligand>
        <name>substrate</name>
    </ligand>
</feature>
<proteinExistence type="inferred from homology"/>
<feature type="binding site" evidence="6">
    <location>
        <begin position="123"/>
        <end position="125"/>
    </location>
    <ligand>
        <name>substrate</name>
    </ligand>
</feature>
<dbReference type="RefSeq" id="WP_116417142.1">
    <property type="nucleotide sequence ID" value="NZ_NBXC01000002.1"/>
</dbReference>
<evidence type="ECO:0000256" key="3">
    <source>
        <dbReference type="ARBA" id="ARBA00022490"/>
    </source>
</evidence>
<dbReference type="InterPro" id="IPR023750">
    <property type="entry name" value="RbsD-like_sf"/>
</dbReference>
<evidence type="ECO:0000256" key="6">
    <source>
        <dbReference type="HAMAP-Rule" id="MF_01661"/>
    </source>
</evidence>
<dbReference type="GO" id="GO:0005829">
    <property type="term" value="C:cytosol"/>
    <property type="evidence" value="ECO:0007669"/>
    <property type="project" value="TreeGrafter"/>
</dbReference>
<comment type="caution">
    <text evidence="7">The sequence shown here is derived from an EMBL/GenBank/DDBJ whole genome shotgun (WGS) entry which is preliminary data.</text>
</comment>
<comment type="similarity">
    <text evidence="6">Belongs to the RbsD / FucU family. RbsD subfamily.</text>
</comment>
<dbReference type="UniPathway" id="UPA00916">
    <property type="reaction ID" value="UER00888"/>
</dbReference>
<keyword evidence="5 6" id="KW-0119">Carbohydrate metabolism</keyword>
<comment type="subcellular location">
    <subcellularLocation>
        <location evidence="6">Cytoplasm</location>
    </subcellularLocation>
</comment>
<dbReference type="GO" id="GO:0019303">
    <property type="term" value="P:D-ribose catabolic process"/>
    <property type="evidence" value="ECO:0007669"/>
    <property type="project" value="UniProtKB-UniRule"/>
</dbReference>
<dbReference type="PANTHER" id="PTHR37831:SF1">
    <property type="entry name" value="D-RIBOSE PYRANASE"/>
    <property type="match status" value="1"/>
</dbReference>
<evidence type="ECO:0000313" key="7">
    <source>
        <dbReference type="EMBL" id="RFA29628.1"/>
    </source>
</evidence>
<dbReference type="GO" id="GO:0048029">
    <property type="term" value="F:monosaccharide binding"/>
    <property type="evidence" value="ECO:0007669"/>
    <property type="project" value="InterPro"/>
</dbReference>
<dbReference type="InterPro" id="IPR007721">
    <property type="entry name" value="RbsD_FucU"/>
</dbReference>
<accession>A0A3E0WET6</accession>
<dbReference type="OrthoDB" id="9805009at2"/>
<gene>
    <name evidence="6" type="primary">rbsD</name>
    <name evidence="7" type="ORF">B7R25_01210</name>
</gene>
<keyword evidence="3 6" id="KW-0963">Cytoplasm</keyword>
<sequence>MRSTDGIIHPALSRVISECGHTDAIVIADAGLPIPMGVERIDLAYRPGSPAFLDVLDTVLAEFVVERAVVSAEMEAASPGVLGEVRSRLEAAGVEVELVPHADFKASSRDARAIVRTGEYTPFSNVMLFSGAPF</sequence>
<comment type="catalytic activity">
    <reaction evidence="1 6">
        <text>beta-D-ribopyranose = beta-D-ribofuranose</text>
        <dbReference type="Rhea" id="RHEA:25432"/>
        <dbReference type="ChEBI" id="CHEBI:27476"/>
        <dbReference type="ChEBI" id="CHEBI:47002"/>
        <dbReference type="EC" id="5.4.99.62"/>
    </reaction>
</comment>
<name>A0A3E0WET6_9MICO</name>
<organism evidence="7 8">
    <name type="scientific">Subtercola boreus</name>
    <dbReference type="NCBI Taxonomy" id="120213"/>
    <lineage>
        <taxon>Bacteria</taxon>
        <taxon>Bacillati</taxon>
        <taxon>Actinomycetota</taxon>
        <taxon>Actinomycetes</taxon>
        <taxon>Micrococcales</taxon>
        <taxon>Microbacteriaceae</taxon>
        <taxon>Subtercola</taxon>
    </lineage>
</organism>
<dbReference type="AlphaFoldDB" id="A0A3E0WET6"/>
<dbReference type="PANTHER" id="PTHR37831">
    <property type="entry name" value="D-RIBOSE PYRANASE"/>
    <property type="match status" value="1"/>
</dbReference>
<evidence type="ECO:0000256" key="1">
    <source>
        <dbReference type="ARBA" id="ARBA00000223"/>
    </source>
</evidence>
<dbReference type="EMBL" id="NBXE01000002">
    <property type="protein sequence ID" value="RFA29628.1"/>
    <property type="molecule type" value="Genomic_DNA"/>
</dbReference>
<feature type="active site" description="Proton donor" evidence="6">
    <location>
        <position position="21"/>
    </location>
</feature>
<dbReference type="NCBIfam" id="NF008761">
    <property type="entry name" value="PRK11797.1"/>
    <property type="match status" value="1"/>
</dbReference>
<keyword evidence="4 6" id="KW-0413">Isomerase</keyword>
<dbReference type="EC" id="5.4.99.62" evidence="2 6"/>
<feature type="binding site" evidence="6">
    <location>
        <position position="101"/>
    </location>
    <ligand>
        <name>substrate</name>
    </ligand>
</feature>
<evidence type="ECO:0000256" key="4">
    <source>
        <dbReference type="ARBA" id="ARBA00023235"/>
    </source>
</evidence>
<evidence type="ECO:0000256" key="2">
    <source>
        <dbReference type="ARBA" id="ARBA00012862"/>
    </source>
</evidence>
<dbReference type="HAMAP" id="MF_01661">
    <property type="entry name" value="D_rib_pyranase"/>
    <property type="match status" value="1"/>
</dbReference>
<dbReference type="GO" id="GO:0062193">
    <property type="term" value="F:D-ribose pyranase activity"/>
    <property type="evidence" value="ECO:0007669"/>
    <property type="project" value="UniProtKB-EC"/>
</dbReference>
<dbReference type="SUPFAM" id="SSF102546">
    <property type="entry name" value="RbsD-like"/>
    <property type="match status" value="1"/>
</dbReference>
<evidence type="ECO:0000256" key="5">
    <source>
        <dbReference type="ARBA" id="ARBA00023277"/>
    </source>
</evidence>
<reference evidence="7 8" key="1">
    <citation type="submission" date="2017-04" db="EMBL/GenBank/DDBJ databases">
        <title>Comparative genome analysis of Subtercola boreus.</title>
        <authorList>
            <person name="Cho Y.-J."/>
            <person name="Cho A."/>
            <person name="Kim O.-S."/>
            <person name="Lee J.-I."/>
        </authorList>
    </citation>
    <scope>NUCLEOTIDE SEQUENCE [LARGE SCALE GENOMIC DNA]</scope>
    <source>
        <strain evidence="7 8">P28004</strain>
    </source>
</reference>
<dbReference type="Pfam" id="PF05025">
    <property type="entry name" value="RbsD_FucU"/>
    <property type="match status" value="1"/>
</dbReference>
<comment type="function">
    <text evidence="6">Catalyzes the interconversion of beta-pyran and beta-furan forms of D-ribose.</text>
</comment>
<dbReference type="Proteomes" id="UP000257080">
    <property type="component" value="Unassembled WGS sequence"/>
</dbReference>
<evidence type="ECO:0000313" key="8">
    <source>
        <dbReference type="Proteomes" id="UP000257080"/>
    </source>
</evidence>